<evidence type="ECO:0000313" key="2">
    <source>
        <dbReference type="EMBL" id="CAB5296592.1"/>
    </source>
</evidence>
<proteinExistence type="predicted"/>
<organism evidence="2 3">
    <name type="scientific">Rhizophagus irregularis</name>
    <dbReference type="NCBI Taxonomy" id="588596"/>
    <lineage>
        <taxon>Eukaryota</taxon>
        <taxon>Fungi</taxon>
        <taxon>Fungi incertae sedis</taxon>
        <taxon>Mucoromycota</taxon>
        <taxon>Glomeromycotina</taxon>
        <taxon>Glomeromycetes</taxon>
        <taxon>Glomerales</taxon>
        <taxon>Glomeraceae</taxon>
        <taxon>Rhizophagus</taxon>
    </lineage>
</organism>
<evidence type="ECO:0000313" key="3">
    <source>
        <dbReference type="Proteomes" id="UP000684084"/>
    </source>
</evidence>
<sequence>MSEPRKKKRSKKPKKTVPQDVQTINVGTSSKSRGASSLPREPSSVSMEDVETEVAPLSKEDVQTSDVRLFSDEDFQTIGTSSKSEGKERASSLPREPSSVSMEDVESTEVAKDREASSTTPSVEEIKKWKRSDVIKCLQENKEDLDLDDEDIEIIRTNKVAGQAFLLLTEEKLLNNPYNLAGGPASSIAYLAETLGGGEVTRKRKYEESPEVLTEIVRSAVRDEFSRQNPNKISVSDLSQSEMRKIMDDVGLRNIVLLDEDFQSLESVPYRPFRWDTDMAEDQQMDDVVTWFKNALKLPRGFYIKDVHTQKNYQRRLQGASVTLTGGTDISIGPSGTPCVWIETKKEAEDFNEGQAIGELFLIDKLYPTRAMTVLTDCNNYWNIYYFLTTEDEKQCIVTCNISDRGVALAIIKEFVLEEGTFFNELLGKDVTYEVKLPEPLKKKAKFLDHISEADNEDRMADMVGDMSEQELFNMTVRKRLMLVRDFCRLDEQPQTGANRGKKSINKNKMTIIKISEVLIFLIFAEKAFMNAVKISKIKYHLIPKSRVVFGVSVGYNTKIKTKLNPQTDLESRYGSIEVAPKSKSKSWIWLHLIIFLRAFGSENNWIGRVGGNIGLLEVISFENQTERNQCILFGNIVYRENVDRKNSNIISRSSGPKG</sequence>
<reference evidence="2" key="1">
    <citation type="submission" date="2020-05" db="EMBL/GenBank/DDBJ databases">
        <authorList>
            <person name="Rincon C."/>
            <person name="Sanders R I."/>
            <person name="Robbins C."/>
            <person name="Chaturvedi A."/>
        </authorList>
    </citation>
    <scope>NUCLEOTIDE SEQUENCE</scope>
    <source>
        <strain evidence="2">CHB12</strain>
    </source>
</reference>
<dbReference type="AlphaFoldDB" id="A0A916DWK1"/>
<dbReference type="VEuPathDB" id="FungiDB:RhiirFUN_012959"/>
<accession>A0A916DWK1</accession>
<evidence type="ECO:0008006" key="4">
    <source>
        <dbReference type="Google" id="ProtNLM"/>
    </source>
</evidence>
<dbReference type="EMBL" id="CAGKOT010000001">
    <property type="protein sequence ID" value="CAB5296592.1"/>
    <property type="molecule type" value="Genomic_DNA"/>
</dbReference>
<evidence type="ECO:0000256" key="1">
    <source>
        <dbReference type="SAM" id="MobiDB-lite"/>
    </source>
</evidence>
<name>A0A916DWK1_9GLOM</name>
<protein>
    <recommendedName>
        <fullName evidence="4">Crinkler family protein</fullName>
    </recommendedName>
</protein>
<dbReference type="OrthoDB" id="2437677at2759"/>
<dbReference type="Proteomes" id="UP000684084">
    <property type="component" value="Unassembled WGS sequence"/>
</dbReference>
<gene>
    <name evidence="2" type="ORF">CHRIB12_LOCUS512</name>
</gene>
<feature type="compositionally biased region" description="Basic residues" evidence="1">
    <location>
        <begin position="1"/>
        <end position="15"/>
    </location>
</feature>
<feature type="region of interest" description="Disordered" evidence="1">
    <location>
        <begin position="1"/>
        <end position="124"/>
    </location>
</feature>
<dbReference type="VEuPathDB" id="FungiDB:RhiirFUN_012957"/>
<comment type="caution">
    <text evidence="2">The sequence shown here is derived from an EMBL/GenBank/DDBJ whole genome shotgun (WGS) entry which is preliminary data.</text>
</comment>
<feature type="compositionally biased region" description="Polar residues" evidence="1">
    <location>
        <begin position="19"/>
        <end position="35"/>
    </location>
</feature>